<protein>
    <submittedName>
        <fullName evidence="8">Na+/H+ antiporter subunit E</fullName>
    </submittedName>
</protein>
<dbReference type="OrthoDB" id="9807187at2"/>
<dbReference type="InterPro" id="IPR002758">
    <property type="entry name" value="Cation_antiport_E"/>
</dbReference>
<feature type="transmembrane region" description="Helical" evidence="7">
    <location>
        <begin position="7"/>
        <end position="24"/>
    </location>
</feature>
<dbReference type="PANTHER" id="PTHR34584">
    <property type="entry name" value="NA(+)/H(+) ANTIPORTER SUBUNIT E1"/>
    <property type="match status" value="1"/>
</dbReference>
<keyword evidence="3" id="KW-1003">Cell membrane</keyword>
<feature type="transmembrane region" description="Helical" evidence="7">
    <location>
        <begin position="30"/>
        <end position="51"/>
    </location>
</feature>
<dbReference type="STRING" id="197479.BFW38_01940"/>
<evidence type="ECO:0000256" key="7">
    <source>
        <dbReference type="SAM" id="Phobius"/>
    </source>
</evidence>
<evidence type="ECO:0000313" key="8">
    <source>
        <dbReference type="EMBL" id="ODC02488.1"/>
    </source>
</evidence>
<dbReference type="PANTHER" id="PTHR34584:SF1">
    <property type="entry name" value="NA(+)_H(+) ANTIPORTER SUBUNIT E1"/>
    <property type="match status" value="1"/>
</dbReference>
<evidence type="ECO:0000256" key="5">
    <source>
        <dbReference type="ARBA" id="ARBA00022989"/>
    </source>
</evidence>
<dbReference type="GO" id="GO:0008324">
    <property type="term" value="F:monoatomic cation transmembrane transporter activity"/>
    <property type="evidence" value="ECO:0007669"/>
    <property type="project" value="InterPro"/>
</dbReference>
<accession>A0A1E2V651</accession>
<keyword evidence="5 7" id="KW-1133">Transmembrane helix</keyword>
<comment type="caution">
    <text evidence="8">The sequence shown here is derived from an EMBL/GenBank/DDBJ whole genome shotgun (WGS) entry which is preliminary data.</text>
</comment>
<dbReference type="EMBL" id="MDTQ01000001">
    <property type="protein sequence ID" value="ODC02488.1"/>
    <property type="molecule type" value="Genomic_DNA"/>
</dbReference>
<proteinExistence type="inferred from homology"/>
<evidence type="ECO:0000256" key="1">
    <source>
        <dbReference type="ARBA" id="ARBA00004651"/>
    </source>
</evidence>
<keyword evidence="4 7" id="KW-0812">Transmembrane</keyword>
<dbReference type="Pfam" id="PF01899">
    <property type="entry name" value="MNHE"/>
    <property type="match status" value="1"/>
</dbReference>
<dbReference type="NCBIfam" id="NF006518">
    <property type="entry name" value="PRK08965.1-2"/>
    <property type="match status" value="1"/>
</dbReference>
<keyword evidence="9" id="KW-1185">Reference proteome</keyword>
<gene>
    <name evidence="8" type="ORF">BFW38_01940</name>
</gene>
<organism evidence="8 9">
    <name type="scientific">Terasakiispira papahanaumokuakeensis</name>
    <dbReference type="NCBI Taxonomy" id="197479"/>
    <lineage>
        <taxon>Bacteria</taxon>
        <taxon>Pseudomonadati</taxon>
        <taxon>Pseudomonadota</taxon>
        <taxon>Gammaproteobacteria</taxon>
        <taxon>Oceanospirillales</taxon>
        <taxon>Terasakiispira</taxon>
    </lineage>
</organism>
<dbReference type="RefSeq" id="WP_068996873.1">
    <property type="nucleotide sequence ID" value="NZ_MDTQ01000001.1"/>
</dbReference>
<evidence type="ECO:0000313" key="9">
    <source>
        <dbReference type="Proteomes" id="UP000094291"/>
    </source>
</evidence>
<reference evidence="8 9" key="1">
    <citation type="submission" date="2016-08" db="EMBL/GenBank/DDBJ databases">
        <authorList>
            <person name="Seilhamer J.J."/>
        </authorList>
    </citation>
    <scope>NUCLEOTIDE SEQUENCE [LARGE SCALE GENOMIC DNA]</scope>
    <source>
        <strain evidence="8 9">PH27A</strain>
    </source>
</reference>
<comment type="similarity">
    <text evidence="2">Belongs to the CPA3 antiporters (TC 2.A.63) subunit E family.</text>
</comment>
<feature type="transmembrane region" description="Helical" evidence="7">
    <location>
        <begin position="63"/>
        <end position="87"/>
    </location>
</feature>
<dbReference type="Proteomes" id="UP000094291">
    <property type="component" value="Unassembled WGS sequence"/>
</dbReference>
<dbReference type="GO" id="GO:0005886">
    <property type="term" value="C:plasma membrane"/>
    <property type="evidence" value="ECO:0007669"/>
    <property type="project" value="UniProtKB-SubCell"/>
</dbReference>
<dbReference type="AlphaFoldDB" id="A0A1E2V651"/>
<dbReference type="PIRSF" id="PIRSF019239">
    <property type="entry name" value="MrpE"/>
    <property type="match status" value="1"/>
</dbReference>
<evidence type="ECO:0000256" key="3">
    <source>
        <dbReference type="ARBA" id="ARBA00022475"/>
    </source>
</evidence>
<comment type="subcellular location">
    <subcellularLocation>
        <location evidence="1">Cell membrane</location>
        <topology evidence="1">Multi-pass membrane protein</topology>
    </subcellularLocation>
</comment>
<sequence>MIPSSRLFPTPVLSLLLWALWILLQNGFSIGHAILGAFLATVIPLATYRFWNRQPDIQRPGKLLRYMVIVAWDILLANIEVAKLILGPQRKLKPAFIEVPLDLVGDFPITILASTITLTPGTVSANVSEDRRHLLLHCLRVEDEKALIQEIKTRYEAPLKEIFQC</sequence>
<keyword evidence="6 7" id="KW-0472">Membrane</keyword>
<evidence type="ECO:0000256" key="2">
    <source>
        <dbReference type="ARBA" id="ARBA00006228"/>
    </source>
</evidence>
<evidence type="ECO:0000256" key="6">
    <source>
        <dbReference type="ARBA" id="ARBA00023136"/>
    </source>
</evidence>
<name>A0A1E2V651_9GAMM</name>
<evidence type="ECO:0000256" key="4">
    <source>
        <dbReference type="ARBA" id="ARBA00022692"/>
    </source>
</evidence>